<evidence type="ECO:0000313" key="2">
    <source>
        <dbReference type="Proteomes" id="UP000198211"/>
    </source>
</evidence>
<keyword evidence="2" id="KW-1185">Reference proteome</keyword>
<sequence>MHKDIGSYIRAIEPEHWVLYTALRSCRLYGWRSTNFVSARRKYKKLYAVG</sequence>
<evidence type="ECO:0000313" key="1">
    <source>
        <dbReference type="EMBL" id="OWZ19893.1"/>
    </source>
</evidence>
<dbReference type="Proteomes" id="UP000198211">
    <property type="component" value="Unassembled WGS sequence"/>
</dbReference>
<name>A0A225WQB2_9STRA</name>
<gene>
    <name evidence="1" type="ORF">PHMEG_0005779</name>
</gene>
<dbReference type="AlphaFoldDB" id="A0A225WQB2"/>
<proteinExistence type="predicted"/>
<dbReference type="EMBL" id="NBNE01000387">
    <property type="protein sequence ID" value="OWZ19893.1"/>
    <property type="molecule type" value="Genomic_DNA"/>
</dbReference>
<accession>A0A225WQB2</accession>
<organism evidence="1 2">
    <name type="scientific">Phytophthora megakarya</name>
    <dbReference type="NCBI Taxonomy" id="4795"/>
    <lineage>
        <taxon>Eukaryota</taxon>
        <taxon>Sar</taxon>
        <taxon>Stramenopiles</taxon>
        <taxon>Oomycota</taxon>
        <taxon>Peronosporomycetes</taxon>
        <taxon>Peronosporales</taxon>
        <taxon>Peronosporaceae</taxon>
        <taxon>Phytophthora</taxon>
    </lineage>
</organism>
<comment type="caution">
    <text evidence="1">The sequence shown here is derived from an EMBL/GenBank/DDBJ whole genome shotgun (WGS) entry which is preliminary data.</text>
</comment>
<protein>
    <submittedName>
        <fullName evidence="1">Uncharacterized protein</fullName>
    </submittedName>
</protein>
<reference evidence="2" key="1">
    <citation type="submission" date="2017-03" db="EMBL/GenBank/DDBJ databases">
        <title>Phytopthora megakarya and P. palmivora, two closely related causual agents of cacao black pod achieved similar genome size and gene model numbers by different mechanisms.</title>
        <authorList>
            <person name="Ali S."/>
            <person name="Shao J."/>
            <person name="Larry D.J."/>
            <person name="Kronmiller B."/>
            <person name="Shen D."/>
            <person name="Strem M.D."/>
            <person name="Melnick R.L."/>
            <person name="Guiltinan M.J."/>
            <person name="Tyler B.M."/>
            <person name="Meinhardt L.W."/>
            <person name="Bailey B.A."/>
        </authorList>
    </citation>
    <scope>NUCLEOTIDE SEQUENCE [LARGE SCALE GENOMIC DNA]</scope>
    <source>
        <strain evidence="2">zdho120</strain>
    </source>
</reference>